<feature type="binding site" evidence="7">
    <location>
        <position position="115"/>
    </location>
    <ligand>
        <name>Zn(2+)</name>
        <dbReference type="ChEBI" id="CHEBI:29105"/>
        <note>catalytic</note>
    </ligand>
</feature>
<evidence type="ECO:0000256" key="2">
    <source>
        <dbReference type="ARBA" id="ARBA00022722"/>
    </source>
</evidence>
<evidence type="ECO:0000256" key="6">
    <source>
        <dbReference type="ARBA" id="ARBA00022833"/>
    </source>
</evidence>
<keyword evidence="5 7" id="KW-0378">Hydrolase</keyword>
<feature type="binding site" evidence="7">
    <location>
        <position position="121"/>
    </location>
    <ligand>
        <name>Zn(2+)</name>
        <dbReference type="ChEBI" id="CHEBI:29105"/>
        <note>catalytic</note>
    </ligand>
</feature>
<dbReference type="InterPro" id="IPR023091">
    <property type="entry name" value="MetalPrtase_cat_dom_sf_prd"/>
</dbReference>
<keyword evidence="2 7" id="KW-0540">Nuclease</keyword>
<keyword evidence="9" id="KW-1185">Reference proteome</keyword>
<evidence type="ECO:0000313" key="8">
    <source>
        <dbReference type="EMBL" id="EPR34777.1"/>
    </source>
</evidence>
<keyword evidence="6 7" id="KW-0862">Zinc</keyword>
<keyword evidence="8" id="KW-0645">Protease</keyword>
<reference evidence="8 9" key="1">
    <citation type="journal article" date="2013" name="Genome Announc.">
        <title>Draft genome sequences for three mercury-methylating, sulfate-reducing bacteria.</title>
        <authorList>
            <person name="Brown S.D."/>
            <person name="Hurt R.A.Jr."/>
            <person name="Gilmour C.C."/>
            <person name="Elias D.A."/>
        </authorList>
    </citation>
    <scope>NUCLEOTIDE SEQUENCE [LARGE SCALE GENOMIC DNA]</scope>
    <source>
        <strain evidence="8 9">DSM 16529</strain>
    </source>
</reference>
<feature type="binding site" evidence="7">
    <location>
        <position position="111"/>
    </location>
    <ligand>
        <name>Zn(2+)</name>
        <dbReference type="ChEBI" id="CHEBI:29105"/>
        <note>catalytic</note>
    </ligand>
</feature>
<evidence type="ECO:0000256" key="3">
    <source>
        <dbReference type="ARBA" id="ARBA00022723"/>
    </source>
</evidence>
<organism evidence="8 9">
    <name type="scientific">Alkalidesulfovibrio alkalitolerans DSM 16529</name>
    <dbReference type="NCBI Taxonomy" id="1121439"/>
    <lineage>
        <taxon>Bacteria</taxon>
        <taxon>Pseudomonadati</taxon>
        <taxon>Thermodesulfobacteriota</taxon>
        <taxon>Desulfovibrionia</taxon>
        <taxon>Desulfovibrionales</taxon>
        <taxon>Desulfovibrionaceae</taxon>
        <taxon>Alkalidesulfovibrio</taxon>
    </lineage>
</organism>
<dbReference type="Gene3D" id="3.40.390.30">
    <property type="entry name" value="Metalloproteases ('zincins'), catalytic domain"/>
    <property type="match status" value="1"/>
</dbReference>
<dbReference type="Proteomes" id="UP000014975">
    <property type="component" value="Unassembled WGS sequence"/>
</dbReference>
<dbReference type="Pfam" id="PF02130">
    <property type="entry name" value="YbeY"/>
    <property type="match status" value="1"/>
</dbReference>
<comment type="caution">
    <text evidence="8">The sequence shown here is derived from an EMBL/GenBank/DDBJ whole genome shotgun (WGS) entry which is preliminary data.</text>
</comment>
<dbReference type="PANTHER" id="PTHR46986">
    <property type="entry name" value="ENDORIBONUCLEASE YBEY, CHLOROPLASTIC"/>
    <property type="match status" value="1"/>
</dbReference>
<sequence length="148" mass="15780">MIVRDPGLPFLPGFPLGRVELARLCSLLLEALGLRGCRFDLRLVDDAGMAALNRKARGFPGPTNVLSFPSGEEPRKGAFLGDLVLSVETLAREAHLYGQEPTEHTARLLAHGLLHLAGLEHGETMDALTETAVEAAAGAFGRAFAQIP</sequence>
<name>S7TC68_9BACT</name>
<evidence type="ECO:0000256" key="7">
    <source>
        <dbReference type="HAMAP-Rule" id="MF_00009"/>
    </source>
</evidence>
<proteinExistence type="inferred from homology"/>
<dbReference type="GO" id="GO:0008270">
    <property type="term" value="F:zinc ion binding"/>
    <property type="evidence" value="ECO:0007669"/>
    <property type="project" value="UniProtKB-UniRule"/>
</dbReference>
<dbReference type="HAMAP" id="MF_00009">
    <property type="entry name" value="Endoribonucl_YbeY"/>
    <property type="match status" value="1"/>
</dbReference>
<gene>
    <name evidence="7" type="primary">ybeY</name>
    <name evidence="8" type="ORF">dsat_2596</name>
</gene>
<comment type="similarity">
    <text evidence="1 7">Belongs to the endoribonuclease YbeY family.</text>
</comment>
<accession>S7TC68</accession>
<protein>
    <recommendedName>
        <fullName evidence="7">Endoribonuclease YbeY</fullName>
        <ecNumber evidence="7">3.1.-.-</ecNumber>
    </recommendedName>
</protein>
<dbReference type="GO" id="GO:0004521">
    <property type="term" value="F:RNA endonuclease activity"/>
    <property type="evidence" value="ECO:0007669"/>
    <property type="project" value="UniProtKB-UniRule"/>
</dbReference>
<dbReference type="AlphaFoldDB" id="S7TC68"/>
<keyword evidence="3 7" id="KW-0479">Metal-binding</keyword>
<dbReference type="eggNOG" id="COG0319">
    <property type="taxonomic scope" value="Bacteria"/>
</dbReference>
<keyword evidence="4 7" id="KW-0255">Endonuclease</keyword>
<keyword evidence="7" id="KW-0698">rRNA processing</keyword>
<keyword evidence="8" id="KW-0482">Metalloprotease</keyword>
<dbReference type="GO" id="GO:0006508">
    <property type="term" value="P:proteolysis"/>
    <property type="evidence" value="ECO:0007669"/>
    <property type="project" value="UniProtKB-KW"/>
</dbReference>
<dbReference type="SUPFAM" id="SSF55486">
    <property type="entry name" value="Metalloproteases ('zincins'), catalytic domain"/>
    <property type="match status" value="1"/>
</dbReference>
<dbReference type="GO" id="GO:0004222">
    <property type="term" value="F:metalloendopeptidase activity"/>
    <property type="evidence" value="ECO:0007669"/>
    <property type="project" value="InterPro"/>
</dbReference>
<dbReference type="GO" id="GO:0006364">
    <property type="term" value="P:rRNA processing"/>
    <property type="evidence" value="ECO:0007669"/>
    <property type="project" value="UniProtKB-UniRule"/>
</dbReference>
<dbReference type="InterPro" id="IPR002036">
    <property type="entry name" value="YbeY"/>
</dbReference>
<keyword evidence="7" id="KW-0963">Cytoplasm</keyword>
<evidence type="ECO:0000313" key="9">
    <source>
        <dbReference type="Proteomes" id="UP000014975"/>
    </source>
</evidence>
<dbReference type="RefSeq" id="WP_020886481.1">
    <property type="nucleotide sequence ID" value="NZ_ATHI01000006.1"/>
</dbReference>
<comment type="subcellular location">
    <subcellularLocation>
        <location evidence="7">Cytoplasm</location>
    </subcellularLocation>
</comment>
<dbReference type="STRING" id="1121439.dsat_2596"/>
<evidence type="ECO:0000256" key="4">
    <source>
        <dbReference type="ARBA" id="ARBA00022759"/>
    </source>
</evidence>
<dbReference type="PATRIC" id="fig|1121439.3.peg.997"/>
<evidence type="ECO:0000256" key="5">
    <source>
        <dbReference type="ARBA" id="ARBA00022801"/>
    </source>
</evidence>
<dbReference type="NCBIfam" id="TIGR00043">
    <property type="entry name" value="rRNA maturation RNase YbeY"/>
    <property type="match status" value="1"/>
</dbReference>
<dbReference type="GO" id="GO:0005737">
    <property type="term" value="C:cytoplasm"/>
    <property type="evidence" value="ECO:0007669"/>
    <property type="project" value="UniProtKB-SubCell"/>
</dbReference>
<comment type="function">
    <text evidence="7">Single strand-specific metallo-endoribonuclease involved in late-stage 70S ribosome quality control and in maturation of the 3' terminus of the 16S rRNA.</text>
</comment>
<dbReference type="EMBL" id="ATHI01000006">
    <property type="protein sequence ID" value="EPR34777.1"/>
    <property type="molecule type" value="Genomic_DNA"/>
</dbReference>
<evidence type="ECO:0000256" key="1">
    <source>
        <dbReference type="ARBA" id="ARBA00010875"/>
    </source>
</evidence>
<comment type="cofactor">
    <cofactor evidence="7">
        <name>Zn(2+)</name>
        <dbReference type="ChEBI" id="CHEBI:29105"/>
    </cofactor>
    <text evidence="7">Binds 1 zinc ion.</text>
</comment>
<keyword evidence="7" id="KW-0690">Ribosome biogenesis</keyword>
<dbReference type="EC" id="3.1.-.-" evidence="7"/>
<dbReference type="PANTHER" id="PTHR46986:SF1">
    <property type="entry name" value="ENDORIBONUCLEASE YBEY, CHLOROPLASTIC"/>
    <property type="match status" value="1"/>
</dbReference>